<evidence type="ECO:0000313" key="3">
    <source>
        <dbReference type="Proteomes" id="UP000886595"/>
    </source>
</evidence>
<evidence type="ECO:0000256" key="1">
    <source>
        <dbReference type="SAM" id="MobiDB-lite"/>
    </source>
</evidence>
<dbReference type="AlphaFoldDB" id="A0A8X8B1Y7"/>
<proteinExistence type="predicted"/>
<keyword evidence="3" id="KW-1185">Reference proteome</keyword>
<accession>A0A8X8B1Y7</accession>
<comment type="caution">
    <text evidence="2">The sequence shown here is derived from an EMBL/GenBank/DDBJ whole genome shotgun (WGS) entry which is preliminary data.</text>
</comment>
<gene>
    <name evidence="2" type="ORF">Bca52824_012843</name>
</gene>
<feature type="compositionally biased region" description="Low complexity" evidence="1">
    <location>
        <begin position="26"/>
        <end position="37"/>
    </location>
</feature>
<name>A0A8X8B1Y7_BRACI</name>
<feature type="region of interest" description="Disordered" evidence="1">
    <location>
        <begin position="1"/>
        <end position="40"/>
    </location>
</feature>
<protein>
    <submittedName>
        <fullName evidence="2">Uncharacterized protein</fullName>
    </submittedName>
</protein>
<reference evidence="2 3" key="1">
    <citation type="submission" date="2020-02" db="EMBL/GenBank/DDBJ databases">
        <authorList>
            <person name="Ma Q."/>
            <person name="Huang Y."/>
            <person name="Song X."/>
            <person name="Pei D."/>
        </authorList>
    </citation>
    <scope>NUCLEOTIDE SEQUENCE [LARGE SCALE GENOMIC DNA]</scope>
    <source>
        <strain evidence="2">Sxm20200214</strain>
        <tissue evidence="2">Leaf</tissue>
    </source>
</reference>
<dbReference type="Proteomes" id="UP000886595">
    <property type="component" value="Unassembled WGS sequence"/>
</dbReference>
<evidence type="ECO:0000313" key="2">
    <source>
        <dbReference type="EMBL" id="KAG2319630.1"/>
    </source>
</evidence>
<organism evidence="2 3">
    <name type="scientific">Brassica carinata</name>
    <name type="common">Ethiopian mustard</name>
    <name type="synonym">Abyssinian cabbage</name>
    <dbReference type="NCBI Taxonomy" id="52824"/>
    <lineage>
        <taxon>Eukaryota</taxon>
        <taxon>Viridiplantae</taxon>
        <taxon>Streptophyta</taxon>
        <taxon>Embryophyta</taxon>
        <taxon>Tracheophyta</taxon>
        <taxon>Spermatophyta</taxon>
        <taxon>Magnoliopsida</taxon>
        <taxon>eudicotyledons</taxon>
        <taxon>Gunneridae</taxon>
        <taxon>Pentapetalae</taxon>
        <taxon>rosids</taxon>
        <taxon>malvids</taxon>
        <taxon>Brassicales</taxon>
        <taxon>Brassicaceae</taxon>
        <taxon>Brassiceae</taxon>
        <taxon>Brassica</taxon>
    </lineage>
</organism>
<dbReference type="EMBL" id="JAAMPC010000003">
    <property type="protein sequence ID" value="KAG2319630.1"/>
    <property type="molecule type" value="Genomic_DNA"/>
</dbReference>
<sequence>MCTEPCGVPENRLEPSSFMAHGTHGPSSSSAQPAESSGIVQCTGSGHVSLIRTCTDKSHVQSKGQNMKVKGQLCDHVETVGNIGTWSIAYPIAPLPNLSSFTI</sequence>